<accession>A0A212FIY3</accession>
<dbReference type="EMBL" id="AGBW02008321">
    <property type="protein sequence ID" value="OWR53689.1"/>
    <property type="molecule type" value="Genomic_DNA"/>
</dbReference>
<feature type="compositionally biased region" description="Polar residues" evidence="1">
    <location>
        <begin position="12"/>
        <end position="23"/>
    </location>
</feature>
<keyword evidence="3" id="KW-1185">Reference proteome</keyword>
<dbReference type="Proteomes" id="UP000007151">
    <property type="component" value="Unassembled WGS sequence"/>
</dbReference>
<dbReference type="KEGG" id="dpl:KGM_203680"/>
<sequence>MQTGWETDFRGSCSQGRLDQSQWPHKDPSKPVRFVARFLRAHLPESHSRGAATLRPRPYTRCQLTLHQEQESGRTTIRSNSSDACFQHFLFICLHRKIPLGVTSDNLNWLAKEQGFASYPSGSASVADLFYIQVCSFRLPDLRDVQTTAQTL</sequence>
<evidence type="ECO:0000313" key="3">
    <source>
        <dbReference type="Proteomes" id="UP000007151"/>
    </source>
</evidence>
<organism evidence="2 3">
    <name type="scientific">Danaus plexippus plexippus</name>
    <dbReference type="NCBI Taxonomy" id="278856"/>
    <lineage>
        <taxon>Eukaryota</taxon>
        <taxon>Metazoa</taxon>
        <taxon>Ecdysozoa</taxon>
        <taxon>Arthropoda</taxon>
        <taxon>Hexapoda</taxon>
        <taxon>Insecta</taxon>
        <taxon>Pterygota</taxon>
        <taxon>Neoptera</taxon>
        <taxon>Endopterygota</taxon>
        <taxon>Lepidoptera</taxon>
        <taxon>Glossata</taxon>
        <taxon>Ditrysia</taxon>
        <taxon>Papilionoidea</taxon>
        <taxon>Nymphalidae</taxon>
        <taxon>Danainae</taxon>
        <taxon>Danaini</taxon>
        <taxon>Danaina</taxon>
        <taxon>Danaus</taxon>
        <taxon>Danaus</taxon>
    </lineage>
</organism>
<comment type="caution">
    <text evidence="2">The sequence shown here is derived from an EMBL/GenBank/DDBJ whole genome shotgun (WGS) entry which is preliminary data.</text>
</comment>
<evidence type="ECO:0000313" key="2">
    <source>
        <dbReference type="EMBL" id="OWR53689.1"/>
    </source>
</evidence>
<feature type="region of interest" description="Disordered" evidence="1">
    <location>
        <begin position="1"/>
        <end position="28"/>
    </location>
</feature>
<name>A0A212FIY3_DANPL</name>
<proteinExistence type="predicted"/>
<evidence type="ECO:0000256" key="1">
    <source>
        <dbReference type="SAM" id="MobiDB-lite"/>
    </source>
</evidence>
<reference evidence="2 3" key="1">
    <citation type="journal article" date="2011" name="Cell">
        <title>The monarch butterfly genome yields insights into long-distance migration.</title>
        <authorList>
            <person name="Zhan S."/>
            <person name="Merlin C."/>
            <person name="Boore J.L."/>
            <person name="Reppert S.M."/>
        </authorList>
    </citation>
    <scope>NUCLEOTIDE SEQUENCE [LARGE SCALE GENOMIC DNA]</scope>
    <source>
        <strain evidence="2">F-2</strain>
    </source>
</reference>
<dbReference type="InParanoid" id="A0A212FIY3"/>
<dbReference type="AlphaFoldDB" id="A0A212FIY3"/>
<gene>
    <name evidence="2" type="ORF">KGM_203680</name>
</gene>
<protein>
    <submittedName>
        <fullName evidence="2">Uncharacterized protein</fullName>
    </submittedName>
</protein>